<evidence type="ECO:0000256" key="2">
    <source>
        <dbReference type="ARBA" id="ARBA00022475"/>
    </source>
</evidence>
<dbReference type="AlphaFoldDB" id="A0A1H3X9I5"/>
<dbReference type="Gene3D" id="1.10.287.950">
    <property type="entry name" value="Methyl-accepting chemotaxis protein"/>
    <property type="match status" value="1"/>
</dbReference>
<feature type="transmembrane region" description="Helical" evidence="10">
    <location>
        <begin position="289"/>
        <end position="309"/>
    </location>
</feature>
<reference evidence="13 14" key="1">
    <citation type="submission" date="2016-10" db="EMBL/GenBank/DDBJ databases">
        <authorList>
            <person name="de Groot N.N."/>
        </authorList>
    </citation>
    <scope>NUCLEOTIDE SEQUENCE [LARGE SCALE GENOMIC DNA]</scope>
    <source>
        <strain evidence="13 14">DSM 2872</strain>
    </source>
</reference>
<dbReference type="OrthoDB" id="9810264at2"/>
<dbReference type="GO" id="GO:0005886">
    <property type="term" value="C:plasma membrane"/>
    <property type="evidence" value="ECO:0007669"/>
    <property type="project" value="UniProtKB-SubCell"/>
</dbReference>
<dbReference type="PROSITE" id="PS50111">
    <property type="entry name" value="CHEMOTAXIS_TRANSDUC_2"/>
    <property type="match status" value="1"/>
</dbReference>
<evidence type="ECO:0000256" key="8">
    <source>
        <dbReference type="ARBA" id="ARBA00029447"/>
    </source>
</evidence>
<dbReference type="GO" id="GO:0006935">
    <property type="term" value="P:chemotaxis"/>
    <property type="evidence" value="ECO:0007669"/>
    <property type="project" value="UniProtKB-KW"/>
</dbReference>
<dbReference type="SMART" id="SM00283">
    <property type="entry name" value="MA"/>
    <property type="match status" value="1"/>
</dbReference>
<evidence type="ECO:0000313" key="14">
    <source>
        <dbReference type="Proteomes" id="UP000183469"/>
    </source>
</evidence>
<organism evidence="13 14">
    <name type="scientific">Selenomonas ruminantium</name>
    <dbReference type="NCBI Taxonomy" id="971"/>
    <lineage>
        <taxon>Bacteria</taxon>
        <taxon>Bacillati</taxon>
        <taxon>Bacillota</taxon>
        <taxon>Negativicutes</taxon>
        <taxon>Selenomonadales</taxon>
        <taxon>Selenomonadaceae</taxon>
        <taxon>Selenomonas</taxon>
    </lineage>
</organism>
<sequence length="668" mass="71869">MKFNSLRFKFLAGFIPLFVGSFAVFFAISYYMSSSALTRNTDLLAQEIGKSTSEQLEKLYQQRELTVEALTTNPTIMHGTREERVKVLADTLAKRNNFTMLAYSDPEGHAISDKNKDMDRTTRDYIKQVRETKKPVMTGPSVSGTSGKLITILAYPVLENGQLTGIVYGTVELDDLNELVGKIKYMDSGRVYLADQDGLCIAYAQLPEEVGKMDLTKEVSSKKIDIALVNGFTSAVQQDKQISAEYTTSKGVASQAVFTPVHLGYRTWIAVSVAPISEVRADAYTLMKIMSLVAIIMVLIISGIIWYMGKKLCTPVEALREECNVINTGDLRSRPLAVDSNDELGDLARGFKEMRRTIRELIGHIQKNAEKVSASAEELSAASHQSADAATQAAQQITDIAAGIATQSDSAADADRTAVEIAERTTLVANSADAIAIVTEQTVGSVNTGRDSIQNVVESMNAISDSTTTVKNSIKELAKSSDEIGRIVELISGIAEQTNLLALNAAIEAARAGEYGRGFAVVADEVRKLAEESASSTQQIANLVTKIQTDMKKAVAASEESAESVASSIDSVNEADEIFKSIKVAIDALADGIREVSSSIKSVSEGTDSMQQAVKDIANISTANASRAEAVSSTTEEQSASAEEIAAATRGLAEQAEQLAHEVEKFTI</sequence>
<dbReference type="InterPro" id="IPR003660">
    <property type="entry name" value="HAMP_dom"/>
</dbReference>
<proteinExistence type="inferred from homology"/>
<feature type="domain" description="Methyl-accepting transducer" evidence="11">
    <location>
        <begin position="368"/>
        <end position="653"/>
    </location>
</feature>
<dbReference type="CDD" id="cd11386">
    <property type="entry name" value="MCP_signal"/>
    <property type="match status" value="1"/>
</dbReference>
<evidence type="ECO:0000259" key="11">
    <source>
        <dbReference type="PROSITE" id="PS50111"/>
    </source>
</evidence>
<dbReference type="Gene3D" id="3.30.450.20">
    <property type="entry name" value="PAS domain"/>
    <property type="match status" value="2"/>
</dbReference>
<keyword evidence="2" id="KW-1003">Cell membrane</keyword>
<dbReference type="PROSITE" id="PS50885">
    <property type="entry name" value="HAMP"/>
    <property type="match status" value="1"/>
</dbReference>
<evidence type="ECO:0000256" key="9">
    <source>
        <dbReference type="PROSITE-ProRule" id="PRU00284"/>
    </source>
</evidence>
<dbReference type="InterPro" id="IPR033479">
    <property type="entry name" value="dCache_1"/>
</dbReference>
<evidence type="ECO:0000256" key="7">
    <source>
        <dbReference type="ARBA" id="ARBA00023224"/>
    </source>
</evidence>
<accession>A0A1H3X9I5</accession>
<dbReference type="SMART" id="SM00304">
    <property type="entry name" value="HAMP"/>
    <property type="match status" value="1"/>
</dbReference>
<dbReference type="SUPFAM" id="SSF58104">
    <property type="entry name" value="Methyl-accepting chemotaxis protein (MCP) signaling domain"/>
    <property type="match status" value="1"/>
</dbReference>
<protein>
    <submittedName>
        <fullName evidence="13">Methyl-accepting chemotaxis protein</fullName>
    </submittedName>
</protein>
<dbReference type="PANTHER" id="PTHR32089:SF112">
    <property type="entry name" value="LYSOZYME-LIKE PROTEIN-RELATED"/>
    <property type="match status" value="1"/>
</dbReference>
<dbReference type="GO" id="GO:0007165">
    <property type="term" value="P:signal transduction"/>
    <property type="evidence" value="ECO:0007669"/>
    <property type="project" value="UniProtKB-KW"/>
</dbReference>
<dbReference type="InterPro" id="IPR029151">
    <property type="entry name" value="Sensor-like_sf"/>
</dbReference>
<evidence type="ECO:0000256" key="1">
    <source>
        <dbReference type="ARBA" id="ARBA00004651"/>
    </source>
</evidence>
<gene>
    <name evidence="13" type="ORF">SAMN05660648_01384</name>
</gene>
<dbReference type="Pfam" id="PF00015">
    <property type="entry name" value="MCPsignal"/>
    <property type="match status" value="1"/>
</dbReference>
<evidence type="ECO:0000256" key="6">
    <source>
        <dbReference type="ARBA" id="ARBA00023136"/>
    </source>
</evidence>
<keyword evidence="7 9" id="KW-0807">Transducer</keyword>
<keyword evidence="4 10" id="KW-0812">Transmembrane</keyword>
<dbReference type="EMBL" id="FNQG01000005">
    <property type="protein sequence ID" value="SDZ96065.1"/>
    <property type="molecule type" value="Genomic_DNA"/>
</dbReference>
<evidence type="ECO:0000259" key="12">
    <source>
        <dbReference type="PROSITE" id="PS50885"/>
    </source>
</evidence>
<feature type="transmembrane region" description="Helical" evidence="10">
    <location>
        <begin position="12"/>
        <end position="32"/>
    </location>
</feature>
<dbReference type="Pfam" id="PF00672">
    <property type="entry name" value="HAMP"/>
    <property type="match status" value="1"/>
</dbReference>
<dbReference type="CDD" id="cd18773">
    <property type="entry name" value="PDC1_HK_sensor"/>
    <property type="match status" value="1"/>
</dbReference>
<keyword evidence="3" id="KW-0145">Chemotaxis</keyword>
<dbReference type="SUPFAM" id="SSF103190">
    <property type="entry name" value="Sensory domain-like"/>
    <property type="match status" value="1"/>
</dbReference>
<comment type="similarity">
    <text evidence="8">Belongs to the methyl-accepting chemotaxis (MCP) protein family.</text>
</comment>
<dbReference type="RefSeq" id="WP_074671765.1">
    <property type="nucleotide sequence ID" value="NZ_FNQG01000005.1"/>
</dbReference>
<evidence type="ECO:0000256" key="10">
    <source>
        <dbReference type="SAM" id="Phobius"/>
    </source>
</evidence>
<comment type="subcellular location">
    <subcellularLocation>
        <location evidence="1">Cell membrane</location>
        <topology evidence="1">Multi-pass membrane protein</topology>
    </subcellularLocation>
</comment>
<evidence type="ECO:0000256" key="3">
    <source>
        <dbReference type="ARBA" id="ARBA00022500"/>
    </source>
</evidence>
<evidence type="ECO:0000256" key="4">
    <source>
        <dbReference type="ARBA" id="ARBA00022692"/>
    </source>
</evidence>
<keyword evidence="5 10" id="KW-1133">Transmembrane helix</keyword>
<evidence type="ECO:0000256" key="5">
    <source>
        <dbReference type="ARBA" id="ARBA00022989"/>
    </source>
</evidence>
<dbReference type="CDD" id="cd06225">
    <property type="entry name" value="HAMP"/>
    <property type="match status" value="1"/>
</dbReference>
<feature type="domain" description="HAMP" evidence="12">
    <location>
        <begin position="310"/>
        <end position="363"/>
    </location>
</feature>
<keyword evidence="6 10" id="KW-0472">Membrane</keyword>
<dbReference type="PANTHER" id="PTHR32089">
    <property type="entry name" value="METHYL-ACCEPTING CHEMOTAXIS PROTEIN MCPB"/>
    <property type="match status" value="1"/>
</dbReference>
<dbReference type="Pfam" id="PF02743">
    <property type="entry name" value="dCache_1"/>
    <property type="match status" value="1"/>
</dbReference>
<dbReference type="InterPro" id="IPR004089">
    <property type="entry name" value="MCPsignal_dom"/>
</dbReference>
<evidence type="ECO:0000313" key="13">
    <source>
        <dbReference type="EMBL" id="SDZ96065.1"/>
    </source>
</evidence>
<name>A0A1H3X9I5_SELRU</name>
<dbReference type="Proteomes" id="UP000183469">
    <property type="component" value="Unassembled WGS sequence"/>
</dbReference>